<accession>A0A0L8H928</accession>
<name>A0A0L8H928_OCTBM</name>
<gene>
    <name evidence="1" type="ORF">OCBIM_22020059mg</name>
</gene>
<protein>
    <submittedName>
        <fullName evidence="1">Uncharacterized protein</fullName>
    </submittedName>
</protein>
<dbReference type="AlphaFoldDB" id="A0A0L8H928"/>
<reference evidence="1" key="1">
    <citation type="submission" date="2015-07" db="EMBL/GenBank/DDBJ databases">
        <title>MeaNS - Measles Nucleotide Surveillance Program.</title>
        <authorList>
            <person name="Tran T."/>
            <person name="Druce J."/>
        </authorList>
    </citation>
    <scope>NUCLEOTIDE SEQUENCE</scope>
    <source>
        <strain evidence="1">UCB-OBI-ISO-001</strain>
        <tissue evidence="1">Gonad</tissue>
    </source>
</reference>
<evidence type="ECO:0000313" key="1">
    <source>
        <dbReference type="EMBL" id="KOF85599.1"/>
    </source>
</evidence>
<organism evidence="1">
    <name type="scientific">Octopus bimaculoides</name>
    <name type="common">California two-spotted octopus</name>
    <dbReference type="NCBI Taxonomy" id="37653"/>
    <lineage>
        <taxon>Eukaryota</taxon>
        <taxon>Metazoa</taxon>
        <taxon>Spiralia</taxon>
        <taxon>Lophotrochozoa</taxon>
        <taxon>Mollusca</taxon>
        <taxon>Cephalopoda</taxon>
        <taxon>Coleoidea</taxon>
        <taxon>Octopodiformes</taxon>
        <taxon>Octopoda</taxon>
        <taxon>Incirrata</taxon>
        <taxon>Octopodidae</taxon>
        <taxon>Octopus</taxon>
    </lineage>
</organism>
<sequence length="64" mass="7682">MLLNSVGRRHNITKLRIKQWRKKKSFHPFKGHLYDYKINPNPLAFKLAKLKPLLKTKPYHTQPC</sequence>
<dbReference type="EMBL" id="KQ418847">
    <property type="protein sequence ID" value="KOF85599.1"/>
    <property type="molecule type" value="Genomic_DNA"/>
</dbReference>
<proteinExistence type="predicted"/>